<evidence type="ECO:0000256" key="4">
    <source>
        <dbReference type="ARBA" id="ARBA00023163"/>
    </source>
</evidence>
<dbReference type="InterPro" id="IPR003657">
    <property type="entry name" value="WRKY_dom"/>
</dbReference>
<dbReference type="OrthoDB" id="652816at2759"/>
<organism evidence="8 9">
    <name type="scientific">Apostasia shenzhenica</name>
    <dbReference type="NCBI Taxonomy" id="1088818"/>
    <lineage>
        <taxon>Eukaryota</taxon>
        <taxon>Viridiplantae</taxon>
        <taxon>Streptophyta</taxon>
        <taxon>Embryophyta</taxon>
        <taxon>Tracheophyta</taxon>
        <taxon>Spermatophyta</taxon>
        <taxon>Magnoliopsida</taxon>
        <taxon>Liliopsida</taxon>
        <taxon>Asparagales</taxon>
        <taxon>Orchidaceae</taxon>
        <taxon>Apostasioideae</taxon>
        <taxon>Apostasia</taxon>
    </lineage>
</organism>
<dbReference type="Pfam" id="PF03106">
    <property type="entry name" value="WRKY"/>
    <property type="match status" value="1"/>
</dbReference>
<dbReference type="AlphaFoldDB" id="A0A2I0ANL7"/>
<dbReference type="GO" id="GO:0005634">
    <property type="term" value="C:nucleus"/>
    <property type="evidence" value="ECO:0007669"/>
    <property type="project" value="UniProtKB-SubCell"/>
</dbReference>
<dbReference type="Gene3D" id="2.20.25.80">
    <property type="entry name" value="WRKY domain"/>
    <property type="match status" value="1"/>
</dbReference>
<evidence type="ECO:0000256" key="3">
    <source>
        <dbReference type="ARBA" id="ARBA00023125"/>
    </source>
</evidence>
<dbReference type="PANTHER" id="PTHR31221:SF42">
    <property type="entry name" value="WRKY TRANSCRIPTION FACTOR 49-RELATED"/>
    <property type="match status" value="1"/>
</dbReference>
<keyword evidence="2" id="KW-0805">Transcription regulation</keyword>
<dbReference type="SMART" id="SM00774">
    <property type="entry name" value="WRKY"/>
    <property type="match status" value="1"/>
</dbReference>
<dbReference type="STRING" id="1088818.A0A2I0ANL7"/>
<keyword evidence="3" id="KW-0238">DNA-binding</keyword>
<reference evidence="8 9" key="1">
    <citation type="journal article" date="2017" name="Nature">
        <title>The Apostasia genome and the evolution of orchids.</title>
        <authorList>
            <person name="Zhang G.Q."/>
            <person name="Liu K.W."/>
            <person name="Li Z."/>
            <person name="Lohaus R."/>
            <person name="Hsiao Y.Y."/>
            <person name="Niu S.C."/>
            <person name="Wang J.Y."/>
            <person name="Lin Y.C."/>
            <person name="Xu Q."/>
            <person name="Chen L.J."/>
            <person name="Yoshida K."/>
            <person name="Fujiwara S."/>
            <person name="Wang Z.W."/>
            <person name="Zhang Y.Q."/>
            <person name="Mitsuda N."/>
            <person name="Wang M."/>
            <person name="Liu G.H."/>
            <person name="Pecoraro L."/>
            <person name="Huang H.X."/>
            <person name="Xiao X.J."/>
            <person name="Lin M."/>
            <person name="Wu X.Y."/>
            <person name="Wu W.L."/>
            <person name="Chen Y.Y."/>
            <person name="Chang S.B."/>
            <person name="Sakamoto S."/>
            <person name="Ohme-Takagi M."/>
            <person name="Yagi M."/>
            <person name="Zeng S.J."/>
            <person name="Shen C.Y."/>
            <person name="Yeh C.M."/>
            <person name="Luo Y.B."/>
            <person name="Tsai W.C."/>
            <person name="Van de Peer Y."/>
            <person name="Liu Z.J."/>
        </authorList>
    </citation>
    <scope>NUCLEOTIDE SEQUENCE [LARGE SCALE GENOMIC DNA]</scope>
    <source>
        <strain evidence="9">cv. Shenzhen</strain>
        <tissue evidence="8">Stem</tissue>
    </source>
</reference>
<accession>A0A2I0ANL7</accession>
<evidence type="ECO:0000313" key="8">
    <source>
        <dbReference type="EMBL" id="PKA57158.1"/>
    </source>
</evidence>
<evidence type="ECO:0000256" key="6">
    <source>
        <dbReference type="SAM" id="MobiDB-lite"/>
    </source>
</evidence>
<keyword evidence="5" id="KW-0539">Nucleus</keyword>
<proteinExistence type="predicted"/>
<evidence type="ECO:0000256" key="2">
    <source>
        <dbReference type="ARBA" id="ARBA00023015"/>
    </source>
</evidence>
<keyword evidence="9" id="KW-1185">Reference proteome</keyword>
<evidence type="ECO:0000313" key="9">
    <source>
        <dbReference type="Proteomes" id="UP000236161"/>
    </source>
</evidence>
<dbReference type="InterPro" id="IPR044810">
    <property type="entry name" value="WRKY_plant"/>
</dbReference>
<dbReference type="SUPFAM" id="SSF118290">
    <property type="entry name" value="WRKY DNA-binding domain"/>
    <property type="match status" value="1"/>
</dbReference>
<comment type="subcellular location">
    <subcellularLocation>
        <location evidence="1">Nucleus</location>
    </subcellularLocation>
</comment>
<name>A0A2I0ANL7_9ASPA</name>
<dbReference type="InterPro" id="IPR036576">
    <property type="entry name" value="WRKY_dom_sf"/>
</dbReference>
<keyword evidence="4" id="KW-0804">Transcription</keyword>
<feature type="domain" description="WRKY" evidence="7">
    <location>
        <begin position="151"/>
        <end position="218"/>
    </location>
</feature>
<dbReference type="GO" id="GO:0003700">
    <property type="term" value="F:DNA-binding transcription factor activity"/>
    <property type="evidence" value="ECO:0007669"/>
    <property type="project" value="InterPro"/>
</dbReference>
<sequence length="359" mass="40182">MKETKVARICSPAPSLLLQGSAVMEEMMDESEFHWLAGLEDELSMEELLQGSAVMEEMMDESEFHWPAGLEDELSMEELLQGWDVLLPVTSPLQGRSEQESDASDGKAFYCYKPLVASSCRAALPQKVVSGSKMESRYTLRIKTCGNAPAEDGYKWRKYGQKSIKNSPNPRFSSLLRIRSYYRCTNPRCSAKKQVERSSEDPETLVITYEGLHLHYTYSHIFSQTHDFSADGFHAIKKPRTQSTDMQQIVQGSEATEELQQLQQQKPFKAGEKQQDGEMVNSSVTKKEGLQKGLICDAYTSQGLLEDVVPLMVRKPFSPITPSNEPSYSSQASSPSHSSSIFWPITSSGFDIDIVSSIV</sequence>
<protein>
    <submittedName>
        <fullName evidence="8">Putative WRKY transcription factor 49</fullName>
    </submittedName>
</protein>
<dbReference type="PANTHER" id="PTHR31221">
    <property type="entry name" value="WRKY TRANSCRIPTION FACTOR PROTEIN 1-RELATED"/>
    <property type="match status" value="1"/>
</dbReference>
<dbReference type="Proteomes" id="UP000236161">
    <property type="component" value="Unassembled WGS sequence"/>
</dbReference>
<evidence type="ECO:0000256" key="1">
    <source>
        <dbReference type="ARBA" id="ARBA00004123"/>
    </source>
</evidence>
<evidence type="ECO:0000256" key="5">
    <source>
        <dbReference type="ARBA" id="ARBA00023242"/>
    </source>
</evidence>
<dbReference type="EMBL" id="KZ451969">
    <property type="protein sequence ID" value="PKA57158.1"/>
    <property type="molecule type" value="Genomic_DNA"/>
</dbReference>
<feature type="region of interest" description="Disordered" evidence="6">
    <location>
        <begin position="255"/>
        <end position="281"/>
    </location>
</feature>
<dbReference type="GO" id="GO:0043565">
    <property type="term" value="F:sequence-specific DNA binding"/>
    <property type="evidence" value="ECO:0007669"/>
    <property type="project" value="InterPro"/>
</dbReference>
<evidence type="ECO:0000259" key="7">
    <source>
        <dbReference type="PROSITE" id="PS50811"/>
    </source>
</evidence>
<dbReference type="PROSITE" id="PS50811">
    <property type="entry name" value="WRKY"/>
    <property type="match status" value="1"/>
</dbReference>
<gene>
    <name evidence="8" type="primary">WRKY49</name>
    <name evidence="8" type="ORF">AXF42_Ash002462</name>
</gene>